<evidence type="ECO:0000313" key="2">
    <source>
        <dbReference type="EMBL" id="KAF2687310.1"/>
    </source>
</evidence>
<reference evidence="2" key="1">
    <citation type="journal article" date="2020" name="Stud. Mycol.">
        <title>101 Dothideomycetes genomes: a test case for predicting lifestyles and emergence of pathogens.</title>
        <authorList>
            <person name="Haridas S."/>
            <person name="Albert R."/>
            <person name="Binder M."/>
            <person name="Bloem J."/>
            <person name="Labutti K."/>
            <person name="Salamov A."/>
            <person name="Andreopoulos B."/>
            <person name="Baker S."/>
            <person name="Barry K."/>
            <person name="Bills G."/>
            <person name="Bluhm B."/>
            <person name="Cannon C."/>
            <person name="Castanera R."/>
            <person name="Culley D."/>
            <person name="Daum C."/>
            <person name="Ezra D."/>
            <person name="Gonzalez J."/>
            <person name="Henrissat B."/>
            <person name="Kuo A."/>
            <person name="Liang C."/>
            <person name="Lipzen A."/>
            <person name="Lutzoni F."/>
            <person name="Magnuson J."/>
            <person name="Mondo S."/>
            <person name="Nolan M."/>
            <person name="Ohm R."/>
            <person name="Pangilinan J."/>
            <person name="Park H.-J."/>
            <person name="Ramirez L."/>
            <person name="Alfaro M."/>
            <person name="Sun H."/>
            <person name="Tritt A."/>
            <person name="Yoshinaga Y."/>
            <person name="Zwiers L.-H."/>
            <person name="Turgeon B."/>
            <person name="Goodwin S."/>
            <person name="Spatafora J."/>
            <person name="Crous P."/>
            <person name="Grigoriev I."/>
        </authorList>
    </citation>
    <scope>NUCLEOTIDE SEQUENCE</scope>
    <source>
        <strain evidence="2">CBS 122367</strain>
    </source>
</reference>
<accession>A0A6G1JAQ4</accession>
<sequence length="217" mass="24777">MSSAATIKALKESNTIEEDLVNMMKEGLNMIADSMLQECRKRNAALEDLEEKMGQELACSTSSKTFDGNLELAGVLFNIISDYNKAIEESYERYETAFDERQAAFDQQKGWDTAWTQHEERIGQLTDLLKLAKELEKRGIPDLCLTVNGMYKKEVAACNGEENRLEVEQSKIAKEKERSEKKVDQCYRAYEMSMAQARERVEKFEKIAEMASVKLDA</sequence>
<organism evidence="2 3">
    <name type="scientific">Lentithecium fluviatile CBS 122367</name>
    <dbReference type="NCBI Taxonomy" id="1168545"/>
    <lineage>
        <taxon>Eukaryota</taxon>
        <taxon>Fungi</taxon>
        <taxon>Dikarya</taxon>
        <taxon>Ascomycota</taxon>
        <taxon>Pezizomycotina</taxon>
        <taxon>Dothideomycetes</taxon>
        <taxon>Pleosporomycetidae</taxon>
        <taxon>Pleosporales</taxon>
        <taxon>Massarineae</taxon>
        <taxon>Lentitheciaceae</taxon>
        <taxon>Lentithecium</taxon>
    </lineage>
</organism>
<dbReference type="Proteomes" id="UP000799291">
    <property type="component" value="Unassembled WGS sequence"/>
</dbReference>
<dbReference type="AlphaFoldDB" id="A0A6G1JAQ4"/>
<protein>
    <submittedName>
        <fullName evidence="2">Uncharacterized protein</fullName>
    </submittedName>
</protein>
<gene>
    <name evidence="2" type="ORF">K458DRAFT_188970</name>
</gene>
<keyword evidence="1" id="KW-0175">Coiled coil</keyword>
<evidence type="ECO:0000256" key="1">
    <source>
        <dbReference type="SAM" id="Coils"/>
    </source>
</evidence>
<name>A0A6G1JAQ4_9PLEO</name>
<feature type="coiled-coil region" evidence="1">
    <location>
        <begin position="158"/>
        <end position="214"/>
    </location>
</feature>
<keyword evidence="3" id="KW-1185">Reference proteome</keyword>
<dbReference type="EMBL" id="MU005575">
    <property type="protein sequence ID" value="KAF2687310.1"/>
    <property type="molecule type" value="Genomic_DNA"/>
</dbReference>
<evidence type="ECO:0000313" key="3">
    <source>
        <dbReference type="Proteomes" id="UP000799291"/>
    </source>
</evidence>
<proteinExistence type="predicted"/>
<dbReference type="OrthoDB" id="3800141at2759"/>